<dbReference type="Proteomes" id="UP001241169">
    <property type="component" value="Unassembled WGS sequence"/>
</dbReference>
<proteinExistence type="predicted"/>
<sequence length="44" mass="4784">MGWTGSVKLEGGVEKREADVRQEAPEIAADADAVPLRENNNKTM</sequence>
<dbReference type="RefSeq" id="XP_060353264.1">
    <property type="nucleotide sequence ID" value="XM_060489058.1"/>
</dbReference>
<dbReference type="EMBL" id="MOPA01000003">
    <property type="protein sequence ID" value="KAK1544145.1"/>
    <property type="molecule type" value="Genomic_DNA"/>
</dbReference>
<name>A0ABQ9SXS8_9PEZI</name>
<gene>
    <name evidence="2" type="ORF">CPAR01_04778</name>
</gene>
<evidence type="ECO:0000313" key="2">
    <source>
        <dbReference type="EMBL" id="KAK1544145.1"/>
    </source>
</evidence>
<reference evidence="2 3" key="1">
    <citation type="submission" date="2016-10" db="EMBL/GenBank/DDBJ databases">
        <title>The genome sequence of Colletotrichum fioriniae PJ7.</title>
        <authorList>
            <person name="Baroncelli R."/>
        </authorList>
    </citation>
    <scope>NUCLEOTIDE SEQUENCE [LARGE SCALE GENOMIC DNA]</scope>
    <source>
        <strain evidence="2 3">IMI 384185</strain>
    </source>
</reference>
<dbReference type="GeneID" id="85372957"/>
<protein>
    <submittedName>
        <fullName evidence="2">Uncharacterized protein</fullName>
    </submittedName>
</protein>
<evidence type="ECO:0000256" key="1">
    <source>
        <dbReference type="SAM" id="MobiDB-lite"/>
    </source>
</evidence>
<feature type="region of interest" description="Disordered" evidence="1">
    <location>
        <begin position="1"/>
        <end position="44"/>
    </location>
</feature>
<organism evidence="2 3">
    <name type="scientific">Colletotrichum paranaense</name>
    <dbReference type="NCBI Taxonomy" id="1914294"/>
    <lineage>
        <taxon>Eukaryota</taxon>
        <taxon>Fungi</taxon>
        <taxon>Dikarya</taxon>
        <taxon>Ascomycota</taxon>
        <taxon>Pezizomycotina</taxon>
        <taxon>Sordariomycetes</taxon>
        <taxon>Hypocreomycetidae</taxon>
        <taxon>Glomerellales</taxon>
        <taxon>Glomerellaceae</taxon>
        <taxon>Colletotrichum</taxon>
        <taxon>Colletotrichum acutatum species complex</taxon>
    </lineage>
</organism>
<accession>A0ABQ9SXS8</accession>
<keyword evidence="3" id="KW-1185">Reference proteome</keyword>
<evidence type="ECO:0000313" key="3">
    <source>
        <dbReference type="Proteomes" id="UP001241169"/>
    </source>
</evidence>
<feature type="compositionally biased region" description="Basic and acidic residues" evidence="1">
    <location>
        <begin position="11"/>
        <end position="24"/>
    </location>
</feature>
<comment type="caution">
    <text evidence="2">The sequence shown here is derived from an EMBL/GenBank/DDBJ whole genome shotgun (WGS) entry which is preliminary data.</text>
</comment>